<gene>
    <name evidence="2" type="ORF">ACFWSS_29180</name>
</gene>
<sequence length="602" mass="65068">MDHGTPHFLAFPDRDDAAAVVRRLRSAHPGLKSVDHPSGRPWILGNWDDEDLAVARAGHDSVALIGTLPRLGSELQDLVARMNGSPAALDNLPSVLPGDFHVLGSVAGALHVQGTAYGTRRVYHGRVDGTVVASDRALRLAELVGASIDMSALAWKLLLPVPRHLDGRTMWLGVDAVEPGLRLVVGAGDERVRTVRRHRPPESRLRMAEGAAAVREALVSSVRARTHRGGLMSSDLSGGLDSTSLSSIAAGQLGEGEFIVCTNGGDESINEDGHWARVAASAWPHVEHYQLPPEEQPLFYSGALDTTCRSDFPGMIAVSRKRATILMSRMAERGSRLHMGGQGGDHLFFSSGSHYYSLLTRRPLLSLQRIRAYGILYGWSWTTVLRQLANRGSYRSSLAAVDLDGSGDLSFSAPGLNWVRQPVVPSWLTADCRELLAKELARVVAEAEPRSPVVSRHLELDNLLTTTLDMASTCDASRLAGVPLSMPYFDEAVVDAALSVRVEDRATPYAYKPLLMEAMRGILPDACRARTSKAEGSFDAVGGLYRHRAELIELWQESALGKAGLIDAARLADLCSRPGTPDLKDGSINSTLSCEVWLRSVA</sequence>
<proteinExistence type="predicted"/>
<evidence type="ECO:0000313" key="2">
    <source>
        <dbReference type="EMBL" id="MFD4216947.1"/>
    </source>
</evidence>
<dbReference type="SUPFAM" id="SSF52402">
    <property type="entry name" value="Adenine nucleotide alpha hydrolases-like"/>
    <property type="match status" value="1"/>
</dbReference>
<dbReference type="InterPro" id="IPR014729">
    <property type="entry name" value="Rossmann-like_a/b/a_fold"/>
</dbReference>
<feature type="domain" description="Asparagine synthetase" evidence="1">
    <location>
        <begin position="214"/>
        <end position="599"/>
    </location>
</feature>
<protein>
    <submittedName>
        <fullName evidence="2">Asparagine synthase-related protein</fullName>
    </submittedName>
</protein>
<keyword evidence="3" id="KW-1185">Reference proteome</keyword>
<dbReference type="RefSeq" id="WP_382830116.1">
    <property type="nucleotide sequence ID" value="NZ_JBHXLY010000036.1"/>
</dbReference>
<organism evidence="2 3">
    <name type="scientific">Streptomyces sindenensis</name>
    <dbReference type="NCBI Taxonomy" id="67363"/>
    <lineage>
        <taxon>Bacteria</taxon>
        <taxon>Bacillati</taxon>
        <taxon>Actinomycetota</taxon>
        <taxon>Actinomycetes</taxon>
        <taxon>Kitasatosporales</taxon>
        <taxon>Streptomycetaceae</taxon>
        <taxon>Streptomyces</taxon>
    </lineage>
</organism>
<dbReference type="Gene3D" id="3.40.50.620">
    <property type="entry name" value="HUPs"/>
    <property type="match status" value="2"/>
</dbReference>
<dbReference type="Proteomes" id="UP001598251">
    <property type="component" value="Unassembled WGS sequence"/>
</dbReference>
<reference evidence="2 3" key="1">
    <citation type="submission" date="2024-09" db="EMBL/GenBank/DDBJ databases">
        <title>The Natural Products Discovery Center: Release of the First 8490 Sequenced Strains for Exploring Actinobacteria Biosynthetic Diversity.</title>
        <authorList>
            <person name="Kalkreuter E."/>
            <person name="Kautsar S.A."/>
            <person name="Yang D."/>
            <person name="Bader C.D."/>
            <person name="Teijaro C.N."/>
            <person name="Fluegel L."/>
            <person name="Davis C.M."/>
            <person name="Simpson J.R."/>
            <person name="Lauterbach L."/>
            <person name="Steele A.D."/>
            <person name="Gui C."/>
            <person name="Meng S."/>
            <person name="Li G."/>
            <person name="Viehrig K."/>
            <person name="Ye F."/>
            <person name="Su P."/>
            <person name="Kiefer A.F."/>
            <person name="Nichols A."/>
            <person name="Cepeda A.J."/>
            <person name="Yan W."/>
            <person name="Fan B."/>
            <person name="Jiang Y."/>
            <person name="Adhikari A."/>
            <person name="Zheng C.-J."/>
            <person name="Schuster L."/>
            <person name="Cowan T.M."/>
            <person name="Smanski M.J."/>
            <person name="Chevrette M.G."/>
            <person name="De Carvalho L.P.S."/>
            <person name="Shen B."/>
        </authorList>
    </citation>
    <scope>NUCLEOTIDE SEQUENCE [LARGE SCALE GENOMIC DNA]</scope>
    <source>
        <strain evidence="2 3">NPDC058546</strain>
    </source>
</reference>
<name>A0ABW6ERB7_9ACTN</name>
<dbReference type="InterPro" id="IPR001962">
    <property type="entry name" value="Asn_synthase"/>
</dbReference>
<dbReference type="EMBL" id="JBHXOF010000025">
    <property type="protein sequence ID" value="MFD4216947.1"/>
    <property type="molecule type" value="Genomic_DNA"/>
</dbReference>
<accession>A0ABW6ERB7</accession>
<comment type="caution">
    <text evidence="2">The sequence shown here is derived from an EMBL/GenBank/DDBJ whole genome shotgun (WGS) entry which is preliminary data.</text>
</comment>
<evidence type="ECO:0000313" key="3">
    <source>
        <dbReference type="Proteomes" id="UP001598251"/>
    </source>
</evidence>
<evidence type="ECO:0000259" key="1">
    <source>
        <dbReference type="Pfam" id="PF00733"/>
    </source>
</evidence>
<dbReference type="Pfam" id="PF00733">
    <property type="entry name" value="Asn_synthase"/>
    <property type="match status" value="1"/>
</dbReference>